<sequence length="92" mass="9933">MAELDQEEMLTSAMIRAARGLLGLDQAGAANLAGLSQRTISKLEAEDNLSSKDLRRRNALKAIRSGFEKAGIEFIFPDEKSGQGVRIKAASK</sequence>
<dbReference type="InterPro" id="IPR010982">
    <property type="entry name" value="Lambda_DNA-bd_dom_sf"/>
</dbReference>
<gene>
    <name evidence="2" type="ORF">BSZ18_32540</name>
</gene>
<reference evidence="2 3" key="1">
    <citation type="submission" date="2017-03" db="EMBL/GenBank/DDBJ databases">
        <title>Whole genome sequences of fourteen strains of Bradyrhizobium canariense and one strain of Bradyrhizobium japonicum isolated from Lupinus (Papilionoideae: Genisteae) species in Algeria.</title>
        <authorList>
            <person name="Crovadore J."/>
            <person name="Chekireb D."/>
            <person name="Brachmann A."/>
            <person name="Chablais R."/>
            <person name="Cochard B."/>
            <person name="Lefort F."/>
        </authorList>
    </citation>
    <scope>NUCLEOTIDE SEQUENCE [LARGE SCALE GENOMIC DNA]</scope>
    <source>
        <strain evidence="2 3">UBMA195</strain>
    </source>
</reference>
<dbReference type="SUPFAM" id="SSF47413">
    <property type="entry name" value="lambda repressor-like DNA-binding domains"/>
    <property type="match status" value="1"/>
</dbReference>
<feature type="domain" description="HTH cro/C1-type" evidence="1">
    <location>
        <begin position="15"/>
        <end position="44"/>
    </location>
</feature>
<dbReference type="Proteomes" id="UP000193553">
    <property type="component" value="Unassembled WGS sequence"/>
</dbReference>
<accession>A0A1X3GE28</accession>
<name>A0A1X3GE28_9BRAD</name>
<dbReference type="InterPro" id="IPR001387">
    <property type="entry name" value="Cro/C1-type_HTH"/>
</dbReference>
<dbReference type="PROSITE" id="PS50943">
    <property type="entry name" value="HTH_CROC1"/>
    <property type="match status" value="1"/>
</dbReference>
<dbReference type="GO" id="GO:0003677">
    <property type="term" value="F:DNA binding"/>
    <property type="evidence" value="ECO:0007669"/>
    <property type="project" value="InterPro"/>
</dbReference>
<proteinExistence type="predicted"/>
<protein>
    <recommendedName>
        <fullName evidence="1">HTH cro/C1-type domain-containing protein</fullName>
    </recommendedName>
</protein>
<dbReference type="Pfam" id="PF01381">
    <property type="entry name" value="HTH_3"/>
    <property type="match status" value="1"/>
</dbReference>
<evidence type="ECO:0000313" key="2">
    <source>
        <dbReference type="EMBL" id="OSJ03261.1"/>
    </source>
</evidence>
<organism evidence="2 3">
    <name type="scientific">Bradyrhizobium canariense</name>
    <dbReference type="NCBI Taxonomy" id="255045"/>
    <lineage>
        <taxon>Bacteria</taxon>
        <taxon>Pseudomonadati</taxon>
        <taxon>Pseudomonadota</taxon>
        <taxon>Alphaproteobacteria</taxon>
        <taxon>Hyphomicrobiales</taxon>
        <taxon>Nitrobacteraceae</taxon>
        <taxon>Bradyrhizobium</taxon>
    </lineage>
</organism>
<comment type="caution">
    <text evidence="2">The sequence shown here is derived from an EMBL/GenBank/DDBJ whole genome shotgun (WGS) entry which is preliminary data.</text>
</comment>
<dbReference type="Gene3D" id="1.10.260.40">
    <property type="entry name" value="lambda repressor-like DNA-binding domains"/>
    <property type="match status" value="1"/>
</dbReference>
<dbReference type="AlphaFoldDB" id="A0A1X3GE28"/>
<evidence type="ECO:0000259" key="1">
    <source>
        <dbReference type="PROSITE" id="PS50943"/>
    </source>
</evidence>
<dbReference type="EMBL" id="NAFI01000187">
    <property type="protein sequence ID" value="OSJ03261.1"/>
    <property type="molecule type" value="Genomic_DNA"/>
</dbReference>
<evidence type="ECO:0000313" key="3">
    <source>
        <dbReference type="Proteomes" id="UP000193553"/>
    </source>
</evidence>
<dbReference type="RefSeq" id="WP_085361783.1">
    <property type="nucleotide sequence ID" value="NZ_NAFC01000177.1"/>
</dbReference>